<dbReference type="Gramene" id="Kaladp0674s0089.1.v1.1">
    <property type="protein sequence ID" value="Kaladp0674s0089.1.v1.1.CDS.1"/>
    <property type="gene ID" value="Kaladp0674s0089.v1.1"/>
</dbReference>
<dbReference type="PANTHER" id="PTHR47076:SF1">
    <property type="entry name" value="NHL DOMAIN PROTEIN"/>
    <property type="match status" value="1"/>
</dbReference>
<sequence length="148" mass="16771">MATEPNSTSQSAPPDHAFSRRYCCCCLPVTRSDAVPLSTWWRSISSRHDGKWWGRGVRALLRFREWSERVAGPRWKTFIRRLNRTRSGSVGRSNGPFNYDPLSYALNFDEGQNGQFDAEEYYDGSRDFSARYAAMPSAAKGGSSSEKD</sequence>
<dbReference type="Proteomes" id="UP000594263">
    <property type="component" value="Unplaced"/>
</dbReference>
<name>A0A7N0VDX8_KALFE</name>
<keyword evidence="2" id="KW-1185">Reference proteome</keyword>
<evidence type="ECO:0000313" key="2">
    <source>
        <dbReference type="Proteomes" id="UP000594263"/>
    </source>
</evidence>
<proteinExistence type="predicted"/>
<accession>A0A7N0VDX8</accession>
<evidence type="ECO:0000313" key="1">
    <source>
        <dbReference type="EnsemblPlants" id="Kaladp0674s0089.1.v1.1.CDS.1"/>
    </source>
</evidence>
<dbReference type="OMA" id="ENEYMIR"/>
<reference evidence="1" key="1">
    <citation type="submission" date="2021-01" db="UniProtKB">
        <authorList>
            <consortium name="EnsemblPlants"/>
        </authorList>
    </citation>
    <scope>IDENTIFICATION</scope>
</reference>
<dbReference type="AlphaFoldDB" id="A0A7N0VDX8"/>
<dbReference type="PANTHER" id="PTHR47076">
    <property type="entry name" value="NHL DOMAIN PROTEIN"/>
    <property type="match status" value="1"/>
</dbReference>
<organism evidence="1 2">
    <name type="scientific">Kalanchoe fedtschenkoi</name>
    <name type="common">Lavender scallops</name>
    <name type="synonym">South American air plant</name>
    <dbReference type="NCBI Taxonomy" id="63787"/>
    <lineage>
        <taxon>Eukaryota</taxon>
        <taxon>Viridiplantae</taxon>
        <taxon>Streptophyta</taxon>
        <taxon>Embryophyta</taxon>
        <taxon>Tracheophyta</taxon>
        <taxon>Spermatophyta</taxon>
        <taxon>Magnoliopsida</taxon>
        <taxon>eudicotyledons</taxon>
        <taxon>Gunneridae</taxon>
        <taxon>Pentapetalae</taxon>
        <taxon>Saxifragales</taxon>
        <taxon>Crassulaceae</taxon>
        <taxon>Kalanchoe</taxon>
    </lineage>
</organism>
<dbReference type="EnsemblPlants" id="Kaladp0674s0089.1.v1.1">
    <property type="protein sequence ID" value="Kaladp0674s0089.1.v1.1.CDS.1"/>
    <property type="gene ID" value="Kaladp0674s0089.v1.1"/>
</dbReference>
<protein>
    <submittedName>
        <fullName evidence="1">Uncharacterized protein</fullName>
    </submittedName>
</protein>